<keyword evidence="2" id="KW-0812">Transmembrane</keyword>
<comment type="caution">
    <text evidence="3">The sequence shown here is derived from an EMBL/GenBank/DDBJ whole genome shotgun (WGS) entry which is preliminary data.</text>
</comment>
<dbReference type="EMBL" id="BMXY01000002">
    <property type="protein sequence ID" value="GGZ64175.1"/>
    <property type="molecule type" value="Genomic_DNA"/>
</dbReference>
<sequence length="96" mass="9908">MPGARRAAIIPQIAPTTPNVRQAGSTMASRSARREGGATHGSPGSNTPGASVAVGFRDGSHDMAHIGIGSRKSHYLWIVLGAAVLIAVAYLWATVF</sequence>
<reference evidence="4" key="1">
    <citation type="journal article" date="2019" name="Int. J. Syst. Evol. Microbiol.">
        <title>The Global Catalogue of Microorganisms (GCM) 10K type strain sequencing project: providing services to taxonomists for standard genome sequencing and annotation.</title>
        <authorList>
            <consortium name="The Broad Institute Genomics Platform"/>
            <consortium name="The Broad Institute Genome Sequencing Center for Infectious Disease"/>
            <person name="Wu L."/>
            <person name="Ma J."/>
        </authorList>
    </citation>
    <scope>NUCLEOTIDE SEQUENCE [LARGE SCALE GENOMIC DNA]</scope>
    <source>
        <strain evidence="4">KCTC 22558</strain>
    </source>
</reference>
<gene>
    <name evidence="3" type="ORF">GCM10008101_17200</name>
</gene>
<evidence type="ECO:0000313" key="3">
    <source>
        <dbReference type="EMBL" id="GGZ64175.1"/>
    </source>
</evidence>
<keyword evidence="4" id="KW-1185">Reference proteome</keyword>
<protein>
    <submittedName>
        <fullName evidence="3">Uncharacterized protein</fullName>
    </submittedName>
</protein>
<feature type="compositionally biased region" description="Polar residues" evidence="1">
    <location>
        <begin position="19"/>
        <end position="29"/>
    </location>
</feature>
<accession>A0ABQ3C121</accession>
<proteinExistence type="predicted"/>
<feature type="transmembrane region" description="Helical" evidence="2">
    <location>
        <begin position="75"/>
        <end position="93"/>
    </location>
</feature>
<evidence type="ECO:0000256" key="1">
    <source>
        <dbReference type="SAM" id="MobiDB-lite"/>
    </source>
</evidence>
<feature type="compositionally biased region" description="Low complexity" evidence="1">
    <location>
        <begin position="1"/>
        <end position="18"/>
    </location>
</feature>
<keyword evidence="2" id="KW-1133">Transmembrane helix</keyword>
<dbReference type="Proteomes" id="UP000643403">
    <property type="component" value="Unassembled WGS sequence"/>
</dbReference>
<organism evidence="3 4">
    <name type="scientific">Cognatilysobacter xinjiangensis</name>
    <dbReference type="NCBI Taxonomy" id="546892"/>
    <lineage>
        <taxon>Bacteria</taxon>
        <taxon>Pseudomonadati</taxon>
        <taxon>Pseudomonadota</taxon>
        <taxon>Gammaproteobacteria</taxon>
        <taxon>Lysobacterales</taxon>
        <taxon>Lysobacteraceae</taxon>
        <taxon>Cognatilysobacter</taxon>
    </lineage>
</organism>
<evidence type="ECO:0000256" key="2">
    <source>
        <dbReference type="SAM" id="Phobius"/>
    </source>
</evidence>
<name>A0ABQ3C121_9GAMM</name>
<evidence type="ECO:0000313" key="4">
    <source>
        <dbReference type="Proteomes" id="UP000643403"/>
    </source>
</evidence>
<feature type="region of interest" description="Disordered" evidence="1">
    <location>
        <begin position="1"/>
        <end position="54"/>
    </location>
</feature>
<keyword evidence="2" id="KW-0472">Membrane</keyword>